<dbReference type="PANTHER" id="PTHR43777">
    <property type="entry name" value="MOLYBDENUM COFACTOR CYTIDYLYLTRANSFERASE"/>
    <property type="match status" value="1"/>
</dbReference>
<dbReference type="GO" id="GO:0016779">
    <property type="term" value="F:nucleotidyltransferase activity"/>
    <property type="evidence" value="ECO:0007669"/>
    <property type="project" value="UniProtKB-ARBA"/>
</dbReference>
<evidence type="ECO:0000259" key="2">
    <source>
        <dbReference type="Pfam" id="PF12804"/>
    </source>
</evidence>
<evidence type="ECO:0000313" key="3">
    <source>
        <dbReference type="EMBL" id="APX11285.1"/>
    </source>
</evidence>
<reference evidence="3 4" key="1">
    <citation type="submission" date="2017-01" db="EMBL/GenBank/DDBJ databases">
        <title>Complete genome of Tateyamaria omphalii DOK1-4 isolated from seawater in Dokdo.</title>
        <authorList>
            <person name="Kim J.H."/>
            <person name="Chi W.-J."/>
        </authorList>
    </citation>
    <scope>NUCLEOTIDE SEQUENCE [LARGE SCALE GENOMIC DNA]</scope>
    <source>
        <strain evidence="3 4">DOK1-4</strain>
    </source>
</reference>
<organism evidence="3 4">
    <name type="scientific">Tateyamaria omphalii</name>
    <dbReference type="NCBI Taxonomy" id="299262"/>
    <lineage>
        <taxon>Bacteria</taxon>
        <taxon>Pseudomonadati</taxon>
        <taxon>Pseudomonadota</taxon>
        <taxon>Alphaproteobacteria</taxon>
        <taxon>Rhodobacterales</taxon>
        <taxon>Roseobacteraceae</taxon>
        <taxon>Tateyamaria</taxon>
    </lineage>
</organism>
<keyword evidence="1" id="KW-0460">Magnesium</keyword>
<dbReference type="PANTHER" id="PTHR43777:SF1">
    <property type="entry name" value="MOLYBDENUM COFACTOR CYTIDYLYLTRANSFERASE"/>
    <property type="match status" value="1"/>
</dbReference>
<dbReference type="Pfam" id="PF12804">
    <property type="entry name" value="NTP_transf_3"/>
    <property type="match status" value="1"/>
</dbReference>
<gene>
    <name evidence="3" type="ORF">BWR18_06030</name>
</gene>
<protein>
    <submittedName>
        <fullName evidence="3">4-diphosphocytidyl-2C-methyl-D-erythritol synthase</fullName>
    </submittedName>
</protein>
<dbReference type="KEGG" id="tom:BWR18_06030"/>
<dbReference type="InterPro" id="IPR025877">
    <property type="entry name" value="MobA-like_NTP_Trfase"/>
</dbReference>
<evidence type="ECO:0000313" key="4">
    <source>
        <dbReference type="Proteomes" id="UP000186336"/>
    </source>
</evidence>
<dbReference type="OrthoDB" id="9779263at2"/>
<dbReference type="RefSeq" id="WP_076627148.1">
    <property type="nucleotide sequence ID" value="NZ_CP019312.1"/>
</dbReference>
<dbReference type="InterPro" id="IPR029044">
    <property type="entry name" value="Nucleotide-diphossugar_trans"/>
</dbReference>
<keyword evidence="4" id="KW-1185">Reference proteome</keyword>
<evidence type="ECO:0000256" key="1">
    <source>
        <dbReference type="ARBA" id="ARBA00022842"/>
    </source>
</evidence>
<name>A0A1P8MTC0_9RHOB</name>
<dbReference type="STRING" id="299262.BWR18_06030"/>
<dbReference type="Gene3D" id="3.90.550.10">
    <property type="entry name" value="Spore Coat Polysaccharide Biosynthesis Protein SpsA, Chain A"/>
    <property type="match status" value="1"/>
</dbReference>
<dbReference type="CDD" id="cd04182">
    <property type="entry name" value="GT_2_like_f"/>
    <property type="match status" value="1"/>
</dbReference>
<accession>A0A1P8MTC0</accession>
<sequence>MIPILILAAGASSRMRGTDKLLEDVDGQPLLTRQIRMAEAVSTDIRVALPPVPHPRYACLNNTNARPIPVPDAAEGMGASIRTLFATLENTNHAMLLLGDLPEITADDLRAIQDAVQNHADALIWRGATEDGRGGHPIVFAHALFSDLQNLIGDDGGRSVVASAGNRVHLVPLPGKRARRDLDTPEDWAAWRAARHIT</sequence>
<dbReference type="EMBL" id="CP019312">
    <property type="protein sequence ID" value="APX11285.1"/>
    <property type="molecule type" value="Genomic_DNA"/>
</dbReference>
<feature type="domain" description="MobA-like NTP transferase" evidence="2">
    <location>
        <begin position="5"/>
        <end position="164"/>
    </location>
</feature>
<dbReference type="SUPFAM" id="SSF53448">
    <property type="entry name" value="Nucleotide-diphospho-sugar transferases"/>
    <property type="match status" value="1"/>
</dbReference>
<dbReference type="AlphaFoldDB" id="A0A1P8MTC0"/>
<dbReference type="Proteomes" id="UP000186336">
    <property type="component" value="Chromosome"/>
</dbReference>
<proteinExistence type="predicted"/>